<protein>
    <recommendedName>
        <fullName evidence="5">Ribosome maturation factor RimM</fullName>
    </recommendedName>
</protein>
<sequence length="250" mass="25947">MADDTSPGASFGAFKRRVVAKAAPGQPVAPDGDAADAVAPRPADDSPPSASKTPATADVAALPDDLIEVGAIAQAYGVRGQIKVFPHASVGQGGDALLAAPYWWVSGGRPRSTRRVKVLSARVHSGSIAAALSGSDDRDAAEALRGSTVSVRRTDFPKLPSGEYYWVDLIGLDVVNPAGTALGRVTDLLDNGAHSVLRVGYEVCGEASPEAADATGKATLGERLIPFVDAYLRDVDLAAKRIVVDWDVDY</sequence>
<evidence type="ECO:0000313" key="10">
    <source>
        <dbReference type="Proteomes" id="UP001082899"/>
    </source>
</evidence>
<keyword evidence="2 5" id="KW-0690">Ribosome biogenesis</keyword>
<comment type="subunit">
    <text evidence="5">Binds ribosomal protein uS19.</text>
</comment>
<evidence type="ECO:0000259" key="7">
    <source>
        <dbReference type="Pfam" id="PF01782"/>
    </source>
</evidence>
<reference evidence="9" key="1">
    <citation type="submission" date="2022-11" db="EMBL/GenBank/DDBJ databases">
        <title>Robbsia betulipollinis sp. nov., isolated from pollen of birch (Betula pendula).</title>
        <authorList>
            <person name="Shi H."/>
            <person name="Ambika Manirajan B."/>
            <person name="Ratering S."/>
            <person name="Geissler-Plaum R."/>
            <person name="Schnell S."/>
        </authorList>
    </citation>
    <scope>NUCLEOTIDE SEQUENCE</scope>
    <source>
        <strain evidence="9">Bb-Pol-6</strain>
    </source>
</reference>
<evidence type="ECO:0000256" key="1">
    <source>
        <dbReference type="ARBA" id="ARBA00022490"/>
    </source>
</evidence>
<dbReference type="InterPro" id="IPR011033">
    <property type="entry name" value="PRC_barrel-like_sf"/>
</dbReference>
<evidence type="ECO:0000256" key="3">
    <source>
        <dbReference type="ARBA" id="ARBA00022552"/>
    </source>
</evidence>
<organism evidence="9 10">
    <name type="scientific">Robbsia betulipollinis</name>
    <dbReference type="NCBI Taxonomy" id="2981849"/>
    <lineage>
        <taxon>Bacteria</taxon>
        <taxon>Pseudomonadati</taxon>
        <taxon>Pseudomonadota</taxon>
        <taxon>Betaproteobacteria</taxon>
        <taxon>Burkholderiales</taxon>
        <taxon>Burkholderiaceae</taxon>
        <taxon>Robbsia</taxon>
    </lineage>
</organism>
<dbReference type="EMBL" id="JAPMXC010000005">
    <property type="protein sequence ID" value="MCY0388621.1"/>
    <property type="molecule type" value="Genomic_DNA"/>
</dbReference>
<name>A0ABT3ZPX8_9BURK</name>
<dbReference type="InterPro" id="IPR011961">
    <property type="entry name" value="RimM"/>
</dbReference>
<dbReference type="Gene3D" id="2.30.30.240">
    <property type="entry name" value="PRC-barrel domain"/>
    <property type="match status" value="1"/>
</dbReference>
<dbReference type="InterPro" id="IPR002676">
    <property type="entry name" value="RimM_N"/>
</dbReference>
<keyword evidence="1 5" id="KW-0963">Cytoplasm</keyword>
<dbReference type="PANTHER" id="PTHR33692">
    <property type="entry name" value="RIBOSOME MATURATION FACTOR RIMM"/>
    <property type="match status" value="1"/>
</dbReference>
<keyword evidence="4 5" id="KW-0143">Chaperone</keyword>
<feature type="domain" description="Ribosome maturation factor RimM PRC barrel" evidence="8">
    <location>
        <begin position="166"/>
        <end position="248"/>
    </location>
</feature>
<keyword evidence="3 5" id="KW-0698">rRNA processing</keyword>
<dbReference type="Gene3D" id="2.40.30.60">
    <property type="entry name" value="RimM"/>
    <property type="match status" value="1"/>
</dbReference>
<dbReference type="SUPFAM" id="SSF50346">
    <property type="entry name" value="PRC-barrel domain"/>
    <property type="match status" value="1"/>
</dbReference>
<dbReference type="InterPro" id="IPR056792">
    <property type="entry name" value="PRC_RimM"/>
</dbReference>
<comment type="caution">
    <text evidence="9">The sequence shown here is derived from an EMBL/GenBank/DDBJ whole genome shotgun (WGS) entry which is preliminary data.</text>
</comment>
<feature type="domain" description="RimM N-terminal" evidence="7">
    <location>
        <begin position="69"/>
        <end position="154"/>
    </location>
</feature>
<evidence type="ECO:0000259" key="8">
    <source>
        <dbReference type="Pfam" id="PF24986"/>
    </source>
</evidence>
<feature type="region of interest" description="Disordered" evidence="6">
    <location>
        <begin position="22"/>
        <end position="56"/>
    </location>
</feature>
<dbReference type="Pfam" id="PF24986">
    <property type="entry name" value="PRC_RimM"/>
    <property type="match status" value="1"/>
</dbReference>
<gene>
    <name evidence="5 9" type="primary">rimM</name>
    <name evidence="9" type="ORF">OVY01_15670</name>
</gene>
<comment type="function">
    <text evidence="5">An accessory protein needed during the final step in the assembly of 30S ribosomal subunit, possibly for assembly of the head region. Essential for efficient processing of 16S rRNA. May be needed both before and after RbfA during the maturation of 16S rRNA. It has affinity for free ribosomal 30S subunits but not for 70S ribosomes.</text>
</comment>
<comment type="similarity">
    <text evidence="5">Belongs to the RimM family.</text>
</comment>
<evidence type="ECO:0000313" key="9">
    <source>
        <dbReference type="EMBL" id="MCY0388621.1"/>
    </source>
</evidence>
<accession>A0ABT3ZPX8</accession>
<proteinExistence type="inferred from homology"/>
<dbReference type="SUPFAM" id="SSF50447">
    <property type="entry name" value="Translation proteins"/>
    <property type="match status" value="1"/>
</dbReference>
<dbReference type="HAMAP" id="MF_00014">
    <property type="entry name" value="Ribosome_mat_RimM"/>
    <property type="match status" value="1"/>
</dbReference>
<evidence type="ECO:0000256" key="2">
    <source>
        <dbReference type="ARBA" id="ARBA00022517"/>
    </source>
</evidence>
<evidence type="ECO:0000256" key="6">
    <source>
        <dbReference type="SAM" id="MobiDB-lite"/>
    </source>
</evidence>
<dbReference type="InterPro" id="IPR036976">
    <property type="entry name" value="RimM_N_sf"/>
</dbReference>
<evidence type="ECO:0000256" key="5">
    <source>
        <dbReference type="HAMAP-Rule" id="MF_00014"/>
    </source>
</evidence>
<comment type="domain">
    <text evidence="5">The PRC barrel domain binds ribosomal protein uS19.</text>
</comment>
<dbReference type="Pfam" id="PF01782">
    <property type="entry name" value="RimM"/>
    <property type="match status" value="1"/>
</dbReference>
<dbReference type="InterPro" id="IPR009000">
    <property type="entry name" value="Transl_B-barrel_sf"/>
</dbReference>
<evidence type="ECO:0000256" key="4">
    <source>
        <dbReference type="ARBA" id="ARBA00023186"/>
    </source>
</evidence>
<dbReference type="Proteomes" id="UP001082899">
    <property type="component" value="Unassembled WGS sequence"/>
</dbReference>
<dbReference type="PANTHER" id="PTHR33692:SF1">
    <property type="entry name" value="RIBOSOME MATURATION FACTOR RIMM"/>
    <property type="match status" value="1"/>
</dbReference>
<comment type="subcellular location">
    <subcellularLocation>
        <location evidence="5">Cytoplasm</location>
    </subcellularLocation>
</comment>
<dbReference type="NCBIfam" id="TIGR02273">
    <property type="entry name" value="16S_RimM"/>
    <property type="match status" value="1"/>
</dbReference>
<keyword evidence="10" id="KW-1185">Reference proteome</keyword>